<evidence type="ECO:0000313" key="3">
    <source>
        <dbReference type="Proteomes" id="UP001168821"/>
    </source>
</evidence>
<feature type="compositionally biased region" description="Polar residues" evidence="1">
    <location>
        <begin position="50"/>
        <end position="66"/>
    </location>
</feature>
<keyword evidence="3" id="KW-1185">Reference proteome</keyword>
<reference evidence="2" key="1">
    <citation type="journal article" date="2023" name="G3 (Bethesda)">
        <title>Whole genome assemblies of Zophobas morio and Tenebrio molitor.</title>
        <authorList>
            <person name="Kaur S."/>
            <person name="Stinson S.A."/>
            <person name="diCenzo G.C."/>
        </authorList>
    </citation>
    <scope>NUCLEOTIDE SEQUENCE</scope>
    <source>
        <strain evidence="2">QUZm001</strain>
    </source>
</reference>
<evidence type="ECO:0000256" key="1">
    <source>
        <dbReference type="SAM" id="MobiDB-lite"/>
    </source>
</evidence>
<proteinExistence type="predicted"/>
<feature type="compositionally biased region" description="Basic and acidic residues" evidence="1">
    <location>
        <begin position="72"/>
        <end position="97"/>
    </location>
</feature>
<feature type="region of interest" description="Disordered" evidence="1">
    <location>
        <begin position="25"/>
        <end position="101"/>
    </location>
</feature>
<name>A0AA38I6R5_9CUCU</name>
<dbReference type="AlphaFoldDB" id="A0AA38I6R5"/>
<dbReference type="EMBL" id="JALNTZ010000006">
    <property type="protein sequence ID" value="KAJ3650080.1"/>
    <property type="molecule type" value="Genomic_DNA"/>
</dbReference>
<sequence>MIDELRDKINLLNNQLNLKTDSYFEEKPAISANNVKSTTKKYGNKKNVPDVNTNKSESKQNLSKNLLSEFGRPAEKKQDQEENSVDKDTQNDVKEEWTEVVSKKKPNKRFKNVVIMGKQENQGEVVLRTVPKYQQLHVYRLVPETTTDDLQEFLKPNFPEVLCDQLSAKHPEQYSSFKVSLYSNHIAEAMKPEIWPKSACVRKFFQIRLKDSLTK</sequence>
<organism evidence="2 3">
    <name type="scientific">Zophobas morio</name>
    <dbReference type="NCBI Taxonomy" id="2755281"/>
    <lineage>
        <taxon>Eukaryota</taxon>
        <taxon>Metazoa</taxon>
        <taxon>Ecdysozoa</taxon>
        <taxon>Arthropoda</taxon>
        <taxon>Hexapoda</taxon>
        <taxon>Insecta</taxon>
        <taxon>Pterygota</taxon>
        <taxon>Neoptera</taxon>
        <taxon>Endopterygota</taxon>
        <taxon>Coleoptera</taxon>
        <taxon>Polyphaga</taxon>
        <taxon>Cucujiformia</taxon>
        <taxon>Tenebrionidae</taxon>
        <taxon>Zophobas</taxon>
    </lineage>
</organism>
<dbReference type="Proteomes" id="UP001168821">
    <property type="component" value="Unassembled WGS sequence"/>
</dbReference>
<protein>
    <submittedName>
        <fullName evidence="2">Uncharacterized protein</fullName>
    </submittedName>
</protein>
<accession>A0AA38I6R5</accession>
<comment type="caution">
    <text evidence="2">The sequence shown here is derived from an EMBL/GenBank/DDBJ whole genome shotgun (WGS) entry which is preliminary data.</text>
</comment>
<evidence type="ECO:0000313" key="2">
    <source>
        <dbReference type="EMBL" id="KAJ3650080.1"/>
    </source>
</evidence>
<gene>
    <name evidence="2" type="ORF">Zmor_021788</name>
</gene>